<proteinExistence type="predicted"/>
<dbReference type="EMBL" id="RSDO01000002">
    <property type="protein sequence ID" value="RRR55092.1"/>
    <property type="molecule type" value="Genomic_DNA"/>
</dbReference>
<reference evidence="1 2" key="1">
    <citation type="submission" date="2018-11" db="EMBL/GenBank/DDBJ databases">
        <authorList>
            <person name="Stevens M.J."/>
            <person name="Cernela N."/>
            <person name="Spoerry Serrano N."/>
            <person name="Schmitt S."/>
            <person name="Schrenzel J."/>
            <person name="Stephan R."/>
        </authorList>
    </citation>
    <scope>NUCLEOTIDE SEQUENCE [LARGE SCALE GENOMIC DNA]</scope>
    <source>
        <strain evidence="1 2">PP422</strain>
    </source>
</reference>
<evidence type="ECO:0000313" key="2">
    <source>
        <dbReference type="Proteomes" id="UP000274117"/>
    </source>
</evidence>
<dbReference type="Proteomes" id="UP000274117">
    <property type="component" value="Unassembled WGS sequence"/>
</dbReference>
<evidence type="ECO:0000313" key="1">
    <source>
        <dbReference type="EMBL" id="RRR55092.1"/>
    </source>
</evidence>
<comment type="caution">
    <text evidence="1">The sequence shown here is derived from an EMBL/GenBank/DDBJ whole genome shotgun (WGS) entry which is preliminary data.</text>
</comment>
<keyword evidence="1" id="KW-0238">DNA-binding</keyword>
<reference evidence="1 2" key="2">
    <citation type="submission" date="2018-12" db="EMBL/GenBank/DDBJ databases">
        <title>Whole-genome sequences of fifteen clinical Streptococcus suis strains isolated from pigs between 2006 and 2018.</title>
        <authorList>
            <person name="Stevens M.J.A."/>
            <person name="Cernela N."/>
            <person name="Spoerry Serrano N."/>
            <person name="Schmitt S."/>
            <person name="Schrenzel J."/>
            <person name="Stephan R."/>
        </authorList>
    </citation>
    <scope>NUCLEOTIDE SEQUENCE [LARGE SCALE GENOMIC DNA]</scope>
    <source>
        <strain evidence="1 2">PP422</strain>
    </source>
</reference>
<sequence length="219" mass="24765">MMNKMMMITGQITPLSSQSQTEINILTIISRLNQVYASQLLTDFTLHRGGLLEAQVKPNADLLQILDYLHLSLAEGYQLQIGIGLGELDDAVQKTSIFSSNSQAQREAEKALTLIQTQDDYGSRANGFSSDYPHIDKVINSLLATSDFMRDRWSHSQKQFILRLVETGIYSEHFKQKSLAQKLKLSQSAFTKRVKSTGIKVYLRNQETAMELMMQLSNK</sequence>
<accession>A0A426TIG8</accession>
<dbReference type="AlphaFoldDB" id="A0A426TIG8"/>
<protein>
    <submittedName>
        <fullName evidence="1">DNA-binding protein</fullName>
    </submittedName>
</protein>
<organism evidence="1 2">
    <name type="scientific">Streptococcus suis</name>
    <dbReference type="NCBI Taxonomy" id="1307"/>
    <lineage>
        <taxon>Bacteria</taxon>
        <taxon>Bacillati</taxon>
        <taxon>Bacillota</taxon>
        <taxon>Bacilli</taxon>
        <taxon>Lactobacillales</taxon>
        <taxon>Streptococcaceae</taxon>
        <taxon>Streptococcus</taxon>
    </lineage>
</organism>
<gene>
    <name evidence="1" type="ORF">EI998_00965</name>
</gene>
<dbReference type="GO" id="GO:0003677">
    <property type="term" value="F:DNA binding"/>
    <property type="evidence" value="ECO:0007669"/>
    <property type="project" value="UniProtKB-KW"/>
</dbReference>
<name>A0A426TIG8_STRSU</name>
<dbReference type="Pfam" id="PF16264">
    <property type="entry name" value="SatD"/>
    <property type="match status" value="1"/>
</dbReference>
<dbReference type="InterPro" id="IPR032580">
    <property type="entry name" value="SatD"/>
</dbReference>